<dbReference type="PANTHER" id="PTHR23131">
    <property type="entry name" value="ENDORIBONUCLEASE LACTB2"/>
    <property type="match status" value="1"/>
</dbReference>
<dbReference type="InterPro" id="IPR041516">
    <property type="entry name" value="LACTB2_WH"/>
</dbReference>
<sequence>MSPQIRRLTRLVSVLRAENPGPMTLEGTNSLLLRAPGSDGVVVVDPGPDLPEHVQALAAAGPVELVLITHRHNDHTEAIDSLRELTAAPVRAALPEHCRQGQPLRDGERLTAAGVSIEVLATPGHTSDSLSFRILDDAALTDGAAIAPILTGDTVLGRGTTMIDHPDGTLGDYLASLDRLEAAGGMGLPAHGEPLPDLAKTCRELRDHRLERLDEVRAALESMGATAQGVSADELAERIYPEVPAQVRAAARRSIEAQLAHLQRD</sequence>
<name>M2YFY3_9MICC</name>
<keyword evidence="3" id="KW-1185">Reference proteome</keyword>
<dbReference type="InterPro" id="IPR050662">
    <property type="entry name" value="Sec-metab_biosynth-thioest"/>
</dbReference>
<dbReference type="InterPro" id="IPR036866">
    <property type="entry name" value="RibonucZ/Hydroxyglut_hydro"/>
</dbReference>
<dbReference type="Gene3D" id="1.10.10.10">
    <property type="entry name" value="Winged helix-like DNA-binding domain superfamily/Winged helix DNA-binding domain"/>
    <property type="match status" value="1"/>
</dbReference>
<organism evidence="2 3">
    <name type="scientific">Kocuria palustris PEL</name>
    <dbReference type="NCBI Taxonomy" id="1236550"/>
    <lineage>
        <taxon>Bacteria</taxon>
        <taxon>Bacillati</taxon>
        <taxon>Actinomycetota</taxon>
        <taxon>Actinomycetes</taxon>
        <taxon>Micrococcales</taxon>
        <taxon>Micrococcaceae</taxon>
        <taxon>Kocuria</taxon>
    </lineage>
</organism>
<dbReference type="InterPro" id="IPR001279">
    <property type="entry name" value="Metallo-B-lactamas"/>
</dbReference>
<dbReference type="AlphaFoldDB" id="M2YFY3"/>
<feature type="domain" description="Metallo-beta-lactamase" evidence="1">
    <location>
        <begin position="27"/>
        <end position="191"/>
    </location>
</feature>
<dbReference type="RefSeq" id="WP_006213952.1">
    <property type="nucleotide sequence ID" value="NZ_ANHZ02000004.1"/>
</dbReference>
<dbReference type="Gene3D" id="3.60.15.10">
    <property type="entry name" value="Ribonuclease Z/Hydroxyacylglutathione hydrolase-like"/>
    <property type="match status" value="1"/>
</dbReference>
<dbReference type="SMART" id="SM00849">
    <property type="entry name" value="Lactamase_B"/>
    <property type="match status" value="1"/>
</dbReference>
<dbReference type="Pfam" id="PF17778">
    <property type="entry name" value="WHD_BLACT"/>
    <property type="match status" value="1"/>
</dbReference>
<comment type="caution">
    <text evidence="2">The sequence shown here is derived from an EMBL/GenBank/DDBJ whole genome shotgun (WGS) entry which is preliminary data.</text>
</comment>
<reference evidence="2 3" key="1">
    <citation type="journal article" date="2014" name="Genome Announc.">
        <title>Draft Genome Sequence of Kocuria palustris PEL.</title>
        <authorList>
            <person name="Sharma G."/>
            <person name="Khatri I."/>
            <person name="Subramanian S."/>
        </authorList>
    </citation>
    <scope>NUCLEOTIDE SEQUENCE [LARGE SCALE GENOMIC DNA]</scope>
    <source>
        <strain evidence="2 3">PEL</strain>
    </source>
</reference>
<protein>
    <submittedName>
        <fullName evidence="2">Zn-dependent hydrolase</fullName>
    </submittedName>
</protein>
<evidence type="ECO:0000313" key="2">
    <source>
        <dbReference type="EMBL" id="EME37430.1"/>
    </source>
</evidence>
<dbReference type="Pfam" id="PF00753">
    <property type="entry name" value="Lactamase_B"/>
    <property type="match status" value="1"/>
</dbReference>
<dbReference type="GO" id="GO:0016787">
    <property type="term" value="F:hydrolase activity"/>
    <property type="evidence" value="ECO:0007669"/>
    <property type="project" value="UniProtKB-KW"/>
</dbReference>
<dbReference type="PANTHER" id="PTHR23131:SF0">
    <property type="entry name" value="ENDORIBONUCLEASE LACTB2"/>
    <property type="match status" value="1"/>
</dbReference>
<dbReference type="STRING" id="71999.KPaMU14_11205"/>
<accession>M2YFY3</accession>
<gene>
    <name evidence="2" type="ORF">C884_01938</name>
</gene>
<dbReference type="EMBL" id="ANHZ02000004">
    <property type="protein sequence ID" value="EME37430.1"/>
    <property type="molecule type" value="Genomic_DNA"/>
</dbReference>
<evidence type="ECO:0000313" key="3">
    <source>
        <dbReference type="Proteomes" id="UP000009877"/>
    </source>
</evidence>
<dbReference type="SUPFAM" id="SSF56281">
    <property type="entry name" value="Metallo-hydrolase/oxidoreductase"/>
    <property type="match status" value="1"/>
</dbReference>
<proteinExistence type="predicted"/>
<dbReference type="InterPro" id="IPR036388">
    <property type="entry name" value="WH-like_DNA-bd_sf"/>
</dbReference>
<evidence type="ECO:0000259" key="1">
    <source>
        <dbReference type="SMART" id="SM00849"/>
    </source>
</evidence>
<keyword evidence="2" id="KW-0378">Hydrolase</keyword>
<dbReference type="Proteomes" id="UP000009877">
    <property type="component" value="Unassembled WGS sequence"/>
</dbReference>
<dbReference type="CDD" id="cd16278">
    <property type="entry name" value="metallo-hydrolase-like_MBL-fold"/>
    <property type="match status" value="1"/>
</dbReference>